<organism evidence="6 7">
    <name type="scientific">Cercophora scortea</name>
    <dbReference type="NCBI Taxonomy" id="314031"/>
    <lineage>
        <taxon>Eukaryota</taxon>
        <taxon>Fungi</taxon>
        <taxon>Dikarya</taxon>
        <taxon>Ascomycota</taxon>
        <taxon>Pezizomycotina</taxon>
        <taxon>Sordariomycetes</taxon>
        <taxon>Sordariomycetidae</taxon>
        <taxon>Sordariales</taxon>
        <taxon>Lasiosphaeriaceae</taxon>
        <taxon>Cercophora</taxon>
    </lineage>
</organism>
<dbReference type="PANTHER" id="PTHR23112:SF37">
    <property type="entry name" value="G PROTEIN-COUPLED RECEPTOR GPR1"/>
    <property type="match status" value="1"/>
</dbReference>
<feature type="transmembrane region" description="Helical" evidence="5">
    <location>
        <begin position="186"/>
        <end position="205"/>
    </location>
</feature>
<evidence type="ECO:0000313" key="6">
    <source>
        <dbReference type="EMBL" id="KAK3323656.1"/>
    </source>
</evidence>
<comment type="caution">
    <text evidence="6">The sequence shown here is derived from an EMBL/GenBank/DDBJ whole genome shotgun (WGS) entry which is preliminary data.</text>
</comment>
<accession>A0AAE0M8S4</accession>
<proteinExistence type="predicted"/>
<reference evidence="6" key="1">
    <citation type="journal article" date="2023" name="Mol. Phylogenet. Evol.">
        <title>Genome-scale phylogeny and comparative genomics of the fungal order Sordariales.</title>
        <authorList>
            <person name="Hensen N."/>
            <person name="Bonometti L."/>
            <person name="Westerberg I."/>
            <person name="Brannstrom I.O."/>
            <person name="Guillou S."/>
            <person name="Cros-Aarteil S."/>
            <person name="Calhoun S."/>
            <person name="Haridas S."/>
            <person name="Kuo A."/>
            <person name="Mondo S."/>
            <person name="Pangilinan J."/>
            <person name="Riley R."/>
            <person name="LaButti K."/>
            <person name="Andreopoulos B."/>
            <person name="Lipzen A."/>
            <person name="Chen C."/>
            <person name="Yan M."/>
            <person name="Daum C."/>
            <person name="Ng V."/>
            <person name="Clum A."/>
            <person name="Steindorff A."/>
            <person name="Ohm R.A."/>
            <person name="Martin F."/>
            <person name="Silar P."/>
            <person name="Natvig D.O."/>
            <person name="Lalanne C."/>
            <person name="Gautier V."/>
            <person name="Ament-Velasquez S.L."/>
            <person name="Kruys A."/>
            <person name="Hutchinson M.I."/>
            <person name="Powell A.J."/>
            <person name="Barry K."/>
            <person name="Miller A.N."/>
            <person name="Grigoriev I.V."/>
            <person name="Debuchy R."/>
            <person name="Gladieux P."/>
            <person name="Hiltunen Thoren M."/>
            <person name="Johannesson H."/>
        </authorList>
    </citation>
    <scope>NUCLEOTIDE SEQUENCE</scope>
    <source>
        <strain evidence="6">SMH4131-1</strain>
    </source>
</reference>
<feature type="transmembrane region" description="Helical" evidence="5">
    <location>
        <begin position="152"/>
        <end position="174"/>
    </location>
</feature>
<dbReference type="Pfam" id="PF00001">
    <property type="entry name" value="7tm_1"/>
    <property type="match status" value="1"/>
</dbReference>
<dbReference type="EMBL" id="JAUEPO010000004">
    <property type="protein sequence ID" value="KAK3323656.1"/>
    <property type="molecule type" value="Genomic_DNA"/>
</dbReference>
<dbReference type="AlphaFoldDB" id="A0AAE0M8S4"/>
<reference evidence="6" key="2">
    <citation type="submission" date="2023-06" db="EMBL/GenBank/DDBJ databases">
        <authorList>
            <consortium name="Lawrence Berkeley National Laboratory"/>
            <person name="Haridas S."/>
            <person name="Hensen N."/>
            <person name="Bonometti L."/>
            <person name="Westerberg I."/>
            <person name="Brannstrom I.O."/>
            <person name="Guillou S."/>
            <person name="Cros-Aarteil S."/>
            <person name="Calhoun S."/>
            <person name="Kuo A."/>
            <person name="Mondo S."/>
            <person name="Pangilinan J."/>
            <person name="Riley R."/>
            <person name="Labutti K."/>
            <person name="Andreopoulos B."/>
            <person name="Lipzen A."/>
            <person name="Chen C."/>
            <person name="Yanf M."/>
            <person name="Daum C."/>
            <person name="Ng V."/>
            <person name="Clum A."/>
            <person name="Steindorff A."/>
            <person name="Ohm R."/>
            <person name="Martin F."/>
            <person name="Silar P."/>
            <person name="Natvig D."/>
            <person name="Lalanne C."/>
            <person name="Gautier V."/>
            <person name="Ament-Velasquez S.L."/>
            <person name="Kruys A."/>
            <person name="Hutchinson M.I."/>
            <person name="Powell A.J."/>
            <person name="Barry K."/>
            <person name="Miller A.N."/>
            <person name="Grigoriev I.V."/>
            <person name="Debuchy R."/>
            <person name="Gladieux P."/>
            <person name="Thoren M.H."/>
            <person name="Johannesson H."/>
        </authorList>
    </citation>
    <scope>NUCLEOTIDE SEQUENCE</scope>
    <source>
        <strain evidence="6">SMH4131-1</strain>
    </source>
</reference>
<evidence type="ECO:0000256" key="1">
    <source>
        <dbReference type="ARBA" id="ARBA00004141"/>
    </source>
</evidence>
<keyword evidence="3 5" id="KW-1133">Transmembrane helix</keyword>
<dbReference type="GO" id="GO:0004930">
    <property type="term" value="F:G protein-coupled receptor activity"/>
    <property type="evidence" value="ECO:0007669"/>
    <property type="project" value="InterPro"/>
</dbReference>
<keyword evidence="2 5" id="KW-0812">Transmembrane</keyword>
<dbReference type="PANTHER" id="PTHR23112">
    <property type="entry name" value="G PROTEIN-COUPLED RECEPTOR 157-RELATED"/>
    <property type="match status" value="1"/>
</dbReference>
<feature type="transmembrane region" description="Helical" evidence="5">
    <location>
        <begin position="356"/>
        <end position="379"/>
    </location>
</feature>
<sequence>MSDHDGHGSLSAESDNLNPLPLAHRQGLTAVSTLAAISFVSTLTVFVFLTYKLIRWHIKTRRDAGRESLDPGVAPVDLSLGLAQRHFTRHSTIDARGRIATRKPVYPNQFLVLIYNLMLADLHQAAAFLLNAVWIRTDSIKVKTPTCFAQGWLISTGDLASSWFIAAIAIHTYLTVVRHYKPPQWALYSVIVFLWFLDYLFAALGPVTTYNGREWGGFYARADAWCWVNIKFDMARFFLHYMFIFIALSVTSILYTLIFFTLRKERHANHPQHTTATTTDPENDGALPLSLPPPACSRGIKRRNTTNSTARRAAVAKANSGGQHMAFLLYPVIYVVCTAPLAIMRICTMAEVAVPVTWYCTAGALIASNGWLDVLLWGLSRTNLLFNSDVGSEDTGLETFSFMRTPPGRKYGNIVYVEGAARCGRDKEGGSVCGYKGAVEWLVQRLWSCPRLSLGRRGFWSLGAGTGAWTVSETVSREPRQRNKMAIQMDIMTSVVIERKTTKEKDEVSQWDRLRNNEMGGVLGESTIDLPEFLTSKEILDDLDKDLGSIEPV</sequence>
<feature type="transmembrane region" description="Helical" evidence="5">
    <location>
        <begin position="27"/>
        <end position="51"/>
    </location>
</feature>
<dbReference type="CDD" id="cd00637">
    <property type="entry name" value="7tm_classA_rhodopsin-like"/>
    <property type="match status" value="1"/>
</dbReference>
<evidence type="ECO:0000313" key="7">
    <source>
        <dbReference type="Proteomes" id="UP001286456"/>
    </source>
</evidence>
<dbReference type="InterPro" id="IPR000276">
    <property type="entry name" value="GPCR_Rhodpsn"/>
</dbReference>
<evidence type="ECO:0000256" key="4">
    <source>
        <dbReference type="ARBA" id="ARBA00023136"/>
    </source>
</evidence>
<feature type="transmembrane region" description="Helical" evidence="5">
    <location>
        <begin position="110"/>
        <end position="132"/>
    </location>
</feature>
<keyword evidence="7" id="KW-1185">Reference proteome</keyword>
<dbReference type="GO" id="GO:0005886">
    <property type="term" value="C:plasma membrane"/>
    <property type="evidence" value="ECO:0007669"/>
    <property type="project" value="TreeGrafter"/>
</dbReference>
<evidence type="ECO:0000256" key="5">
    <source>
        <dbReference type="SAM" id="Phobius"/>
    </source>
</evidence>
<keyword evidence="4 5" id="KW-0472">Membrane</keyword>
<feature type="transmembrane region" description="Helical" evidence="5">
    <location>
        <begin position="238"/>
        <end position="262"/>
    </location>
</feature>
<dbReference type="SUPFAM" id="SSF81321">
    <property type="entry name" value="Family A G protein-coupled receptor-like"/>
    <property type="match status" value="1"/>
</dbReference>
<feature type="transmembrane region" description="Helical" evidence="5">
    <location>
        <begin position="327"/>
        <end position="344"/>
    </location>
</feature>
<evidence type="ECO:0000256" key="3">
    <source>
        <dbReference type="ARBA" id="ARBA00022989"/>
    </source>
</evidence>
<dbReference type="Gene3D" id="1.20.1070.10">
    <property type="entry name" value="Rhodopsin 7-helix transmembrane proteins"/>
    <property type="match status" value="1"/>
</dbReference>
<dbReference type="GO" id="GO:0007189">
    <property type="term" value="P:adenylate cyclase-activating G protein-coupled receptor signaling pathway"/>
    <property type="evidence" value="ECO:0007669"/>
    <property type="project" value="TreeGrafter"/>
</dbReference>
<keyword evidence="6" id="KW-0675">Receptor</keyword>
<protein>
    <submittedName>
        <fullName evidence="6">G protein-coupled glucose receptor regulating Gpa2-domain-containing protein</fullName>
    </submittedName>
</protein>
<comment type="subcellular location">
    <subcellularLocation>
        <location evidence="1">Membrane</location>
        <topology evidence="1">Multi-pass membrane protein</topology>
    </subcellularLocation>
</comment>
<name>A0AAE0M8S4_9PEZI</name>
<gene>
    <name evidence="6" type="ORF">B0T19DRAFT_211238</name>
</gene>
<evidence type="ECO:0000256" key="2">
    <source>
        <dbReference type="ARBA" id="ARBA00022692"/>
    </source>
</evidence>
<dbReference type="Proteomes" id="UP001286456">
    <property type="component" value="Unassembled WGS sequence"/>
</dbReference>